<evidence type="ECO:0000256" key="1">
    <source>
        <dbReference type="ARBA" id="ARBA00005254"/>
    </source>
</evidence>
<dbReference type="Proteomes" id="UP001596302">
    <property type="component" value="Unassembled WGS sequence"/>
</dbReference>
<dbReference type="PANTHER" id="PTHR43459:SF1">
    <property type="entry name" value="EG:BACN32G11.4 PROTEIN"/>
    <property type="match status" value="1"/>
</dbReference>
<proteinExistence type="inferred from homology"/>
<dbReference type="SUPFAM" id="SSF52096">
    <property type="entry name" value="ClpP/crotonase"/>
    <property type="match status" value="1"/>
</dbReference>
<dbReference type="CDD" id="cd06558">
    <property type="entry name" value="crotonase-like"/>
    <property type="match status" value="1"/>
</dbReference>
<accession>A0ABW1J2G3</accession>
<dbReference type="Gene3D" id="3.90.226.10">
    <property type="entry name" value="2-enoyl-CoA Hydratase, Chain A, domain 1"/>
    <property type="match status" value="1"/>
</dbReference>
<gene>
    <name evidence="2" type="ORF">ACFQE5_12430</name>
</gene>
<name>A0ABW1J2G3_9PSEU</name>
<organism evidence="2 3">
    <name type="scientific">Pseudonocardia hispaniensis</name>
    <dbReference type="NCBI Taxonomy" id="904933"/>
    <lineage>
        <taxon>Bacteria</taxon>
        <taxon>Bacillati</taxon>
        <taxon>Actinomycetota</taxon>
        <taxon>Actinomycetes</taxon>
        <taxon>Pseudonocardiales</taxon>
        <taxon>Pseudonocardiaceae</taxon>
        <taxon>Pseudonocardia</taxon>
    </lineage>
</organism>
<comment type="caution">
    <text evidence="2">The sequence shown here is derived from an EMBL/GenBank/DDBJ whole genome shotgun (WGS) entry which is preliminary data.</text>
</comment>
<dbReference type="InterPro" id="IPR014748">
    <property type="entry name" value="Enoyl-CoA_hydra_C"/>
</dbReference>
<dbReference type="EMBL" id="JBHSQW010000025">
    <property type="protein sequence ID" value="MFC5995018.1"/>
    <property type="molecule type" value="Genomic_DNA"/>
</dbReference>
<dbReference type="Gene3D" id="1.10.12.10">
    <property type="entry name" value="Lyase 2-enoyl-coa Hydratase, Chain A, domain 2"/>
    <property type="match status" value="1"/>
</dbReference>
<evidence type="ECO:0000313" key="3">
    <source>
        <dbReference type="Proteomes" id="UP001596302"/>
    </source>
</evidence>
<sequence>MTVRLDNGIARMRLTRPCAGNAIDRDMVEALHEAVGGLEAAVEARDARVVLLTGEGPAFCVGGDLTYLGERVDELPAELEHMIGRFHRSVLPRLAALPVPVVVAAQGGVGGGGLGLLWLADIVLAADDLKLATGFVKLGMTGDGGSSWYLPRLVGLRKALELSLRSTPVTACEACELGLVTRVVPVADLAKAADEQAAEFAAGPTWAYGGIKRLYAQTWSRSYPEQLVAEYDAMVAGASRGDVREGILAFAQRRAPEFDGR</sequence>
<dbReference type="InterPro" id="IPR001753">
    <property type="entry name" value="Enoyl-CoA_hydra/iso"/>
</dbReference>
<dbReference type="InterPro" id="IPR029045">
    <property type="entry name" value="ClpP/crotonase-like_dom_sf"/>
</dbReference>
<reference evidence="3" key="1">
    <citation type="journal article" date="2019" name="Int. J. Syst. Evol. Microbiol.">
        <title>The Global Catalogue of Microorganisms (GCM) 10K type strain sequencing project: providing services to taxonomists for standard genome sequencing and annotation.</title>
        <authorList>
            <consortium name="The Broad Institute Genomics Platform"/>
            <consortium name="The Broad Institute Genome Sequencing Center for Infectious Disease"/>
            <person name="Wu L."/>
            <person name="Ma J."/>
        </authorList>
    </citation>
    <scope>NUCLEOTIDE SEQUENCE [LARGE SCALE GENOMIC DNA]</scope>
    <source>
        <strain evidence="3">CCM 8391</strain>
    </source>
</reference>
<evidence type="ECO:0000313" key="2">
    <source>
        <dbReference type="EMBL" id="MFC5995018.1"/>
    </source>
</evidence>
<dbReference type="Pfam" id="PF00378">
    <property type="entry name" value="ECH_1"/>
    <property type="match status" value="1"/>
</dbReference>
<keyword evidence="3" id="KW-1185">Reference proteome</keyword>
<comment type="similarity">
    <text evidence="1">Belongs to the enoyl-CoA hydratase/isomerase family.</text>
</comment>
<dbReference type="PANTHER" id="PTHR43459">
    <property type="entry name" value="ENOYL-COA HYDRATASE"/>
    <property type="match status" value="1"/>
</dbReference>
<dbReference type="RefSeq" id="WP_379585030.1">
    <property type="nucleotide sequence ID" value="NZ_JBHSQW010000025.1"/>
</dbReference>
<protein>
    <submittedName>
        <fullName evidence="2">Enoyl-CoA hydratase/isomerase family protein</fullName>
    </submittedName>
</protein>